<evidence type="ECO:0000313" key="4">
    <source>
        <dbReference type="Proteomes" id="UP000006469"/>
    </source>
</evidence>
<reference evidence="3 6" key="5">
    <citation type="submission" date="2019-04" db="EMBL/GenBank/DDBJ databases">
        <title>Methylomes of two halophilic Archaea, Haloarcula marismortui and Haloferax mediterranei.</title>
        <authorList>
            <person name="DasSarma S."/>
            <person name="DasSarma P."/>
            <person name="DasSarma S."/>
            <person name="Fomenkov A."/>
            <person name="Vincze T."/>
            <person name="Anton B.P."/>
            <person name="Roberts R.J."/>
        </authorList>
    </citation>
    <scope>NUCLEOTIDE SEQUENCE [LARGE SCALE GENOMIC DNA]</scope>
    <source>
        <strain evidence="3">ATCC 33500</strain>
        <strain evidence="6">ATCC 33500 / DSM 1411 / JCM 8866 / NBRC 14739 / NCIMB 2177 / R-4</strain>
    </source>
</reference>
<dbReference type="Proteomes" id="UP000299011">
    <property type="component" value="Chromosome"/>
</dbReference>
<dbReference type="OrthoDB" id="222305at2157"/>
<evidence type="ECO:0000313" key="1">
    <source>
        <dbReference type="EMBL" id="AFK18205.1"/>
    </source>
</evidence>
<dbReference type="eggNOG" id="arCOG05861">
    <property type="taxonomic scope" value="Archaea"/>
</dbReference>
<sequence length="625" mass="67369">MPNEDNIKLSRRRVLGSLGVIGGAAALGGAGTIAGFSDVEEKVGWLEAGKMDLMLDYRATYKPWERFELNPDDPLRDGDYTNGEAVPVDGDDMTFVVGQAPDYRVDDDDNDFANDPAVSAQQWAELTTSVDPCAIQDAGNDPTDLRSLFPNSDFGDVDVFGSPTVDDTYEPGFVDGFQGMQVDLLDIKPLDEGECTVSLHVCDNPAFVWARVDYHPDDDRATADAENTIIEPEMPQDTGSGVWEFGELDDYMWVQLWDDANCNNQLDEDEVVLYQGSFRGLIEEMRDGFLLNPFQSISLSGTVDSTNGTITLDSNQKFTVSGNPQCHNLNDIEVDGTTFAEAGITFEPAHDLDEDGDNSDEMRIEDIPGVGKTKNYPHIDGGTIDVLGIGLDSNGLPTTDPSAAEGGAVGIQFTSTNPVRAVILKGGAQGASAYIGADAGTTTADLDVDVDYNDVGDSNVFDDALGSGLSGDQSILYTAENPNGKPAEISNMSFCLSEDADGNGELPPQEIPLCIDDACIAYEWFLPQELVDDSNDRGGTAGQGFTQLPSDRETVTRADGTTVDVVDVDGDGNITLADEIVRRFQLGSVDNIDINVVQTDSFHFQKEFVAEQCRHHTGETPTNPF</sequence>
<organism evidence="1 4">
    <name type="scientific">Haloferax mediterranei (strain ATCC 33500 / DSM 1411 / JCM 8866 / NBRC 14739 / NCIMB 2177 / R-4)</name>
    <name type="common">Halobacterium mediterranei</name>
    <dbReference type="NCBI Taxonomy" id="523841"/>
    <lineage>
        <taxon>Archaea</taxon>
        <taxon>Methanobacteriati</taxon>
        <taxon>Methanobacteriota</taxon>
        <taxon>Stenosarchaea group</taxon>
        <taxon>Halobacteria</taxon>
        <taxon>Halobacteriales</taxon>
        <taxon>Haloferacaceae</taxon>
        <taxon>Haloferax</taxon>
    </lineage>
</organism>
<evidence type="ECO:0000313" key="6">
    <source>
        <dbReference type="Proteomes" id="UP000299011"/>
    </source>
</evidence>
<proteinExistence type="predicted"/>
<reference evidence="1" key="1">
    <citation type="journal article" date="2012" name="Appl. Environ. Microbiol.">
        <title>Identification of the haloarchaeal phasin (PhaP) that functions in polyhydroxyalkanoate accumulation and granule formation in Haloferax mediterranei.</title>
        <authorList>
            <person name="Cai S."/>
            <person name="Cai L."/>
            <person name="Liu H."/>
            <person name="Liu X."/>
            <person name="Han J."/>
            <person name="Zhou J."/>
            <person name="Xiang H."/>
        </authorList>
    </citation>
    <scope>NUCLEOTIDE SEQUENCE</scope>
    <source>
        <strain evidence="1">CGMCC 1.2087</strain>
    </source>
</reference>
<dbReference type="InterPro" id="IPR006311">
    <property type="entry name" value="TAT_signal"/>
</dbReference>
<dbReference type="GeneID" id="40155834"/>
<dbReference type="Proteomes" id="UP000006469">
    <property type="component" value="Chromosome"/>
</dbReference>
<dbReference type="EMBL" id="CP039139">
    <property type="protein sequence ID" value="QCQ74731.1"/>
    <property type="molecule type" value="Genomic_DNA"/>
</dbReference>
<dbReference type="RefSeq" id="WP_014732118.1">
    <property type="nucleotide sequence ID" value="NC_017941.2"/>
</dbReference>
<evidence type="ECO:0000313" key="2">
    <source>
        <dbReference type="EMBL" id="AHZ22391.1"/>
    </source>
</evidence>
<dbReference type="EMBL" id="CP001868">
    <property type="protein sequence ID" value="AFK18205.1"/>
    <property type="molecule type" value="Genomic_DNA"/>
</dbReference>
<reference evidence="1" key="4">
    <citation type="submission" date="2014-05" db="EMBL/GenBank/DDBJ databases">
        <authorList>
            <person name="Wang L."/>
            <person name="Yang H."/>
            <person name="Xiang H."/>
        </authorList>
    </citation>
    <scope>NUCLEOTIDE SEQUENCE</scope>
    <source>
        <strain>CGMCC 1.2087</strain>
    </source>
</reference>
<gene>
    <name evidence="1" type="ordered locus">HFX_0471</name>
    <name evidence="2" type="ORF">BM92_06900</name>
    <name evidence="3" type="ORF">E6P09_05415</name>
</gene>
<reference evidence="2 5" key="3">
    <citation type="submission" date="2014-04" db="EMBL/GenBank/DDBJ databases">
        <title>Transcriptional profiles of Haloferax mediterranei on the basis of nitrogen availability.</title>
        <authorList>
            <person name="Bautista V."/>
        </authorList>
    </citation>
    <scope>NUCLEOTIDE SEQUENCE [LARGE SCALE GENOMIC DNA]</scope>
    <source>
        <strain evidence="2">ATCC 33500</strain>
        <strain evidence="5">ATCC 33500 / DSM 1411 / JCM 8866 / NBRC 14739 / NCIMB 2177 / R-4</strain>
    </source>
</reference>
<dbReference type="HOGENOM" id="CLU_437210_0_0_2"/>
<name>I3R1U5_HALMT</name>
<dbReference type="AlphaFoldDB" id="I3R1U5"/>
<reference evidence="1 4" key="2">
    <citation type="journal article" date="2012" name="J. Bacteriol.">
        <title>Complete genome sequence of the metabolically versatile halophilic archaeon Haloferax mediterranei, a poly(3-hydroxybutyrate-co-3-hydroxyvalerate) producer.</title>
        <authorList>
            <person name="Han J."/>
            <person name="Zhang F."/>
            <person name="Hou J."/>
            <person name="Liu X."/>
            <person name="Li M."/>
            <person name="Liu H."/>
            <person name="Cai L."/>
            <person name="Zhang B."/>
            <person name="Chen Y."/>
            <person name="Zhou J."/>
            <person name="Hu S."/>
            <person name="Xiang H."/>
        </authorList>
    </citation>
    <scope>NUCLEOTIDE SEQUENCE [LARGE SCALE GENOMIC DNA]</scope>
    <source>
        <strain evidence="4">ATCC 33500 / DSM 1411 / JCM 8866 / NBRC 14739 / NCIMB 2177 / R-4</strain>
        <strain evidence="1">CGMCC 1.2087</strain>
    </source>
</reference>
<dbReference type="EMBL" id="CP007551">
    <property type="protein sequence ID" value="AHZ22391.1"/>
    <property type="molecule type" value="Genomic_DNA"/>
</dbReference>
<dbReference type="Proteomes" id="UP000027075">
    <property type="component" value="Chromosome"/>
</dbReference>
<evidence type="ECO:0000313" key="3">
    <source>
        <dbReference type="EMBL" id="QCQ74731.1"/>
    </source>
</evidence>
<accession>I3R1U5</accession>
<evidence type="ECO:0000313" key="5">
    <source>
        <dbReference type="Proteomes" id="UP000027075"/>
    </source>
</evidence>
<dbReference type="KEGG" id="hme:HFX_0471"/>
<protein>
    <submittedName>
        <fullName evidence="1">von Willebrand factor type A</fullName>
    </submittedName>
</protein>
<dbReference type="PROSITE" id="PS51318">
    <property type="entry name" value="TAT"/>
    <property type="match status" value="1"/>
</dbReference>